<evidence type="ECO:0000256" key="1">
    <source>
        <dbReference type="SAM" id="MobiDB-lite"/>
    </source>
</evidence>
<feature type="region of interest" description="Disordered" evidence="1">
    <location>
        <begin position="1"/>
        <end position="41"/>
    </location>
</feature>
<dbReference type="AlphaFoldDB" id="A0A512BS61"/>
<evidence type="ECO:0000313" key="2">
    <source>
        <dbReference type="EMBL" id="GEO14823.1"/>
    </source>
</evidence>
<protein>
    <submittedName>
        <fullName evidence="2">Uncharacterized protein</fullName>
    </submittedName>
</protein>
<sequence length="201" mass="22115">MPDEKIGQSRQAIAERDLGEAEQLVDETVEESFPASDPPAWTMSGARSVAARHSSGILHEALKPLDQGLDMRTETSAQHIADAATSVARNLYRRGEAYVPESWRKGAAAMRSDGYHLEAVQHRIVEHPFAAIAVAGAVRCALGWLLASRSRGATKHQWRPVYNVRPGLARTRHWTPNSARPDRKGWYFGSAEVASSTNNSF</sequence>
<comment type="caution">
    <text evidence="2">The sequence shown here is derived from an EMBL/GenBank/DDBJ whole genome shotgun (WGS) entry which is preliminary data.</text>
</comment>
<organism evidence="2 3">
    <name type="scientific">Microvirga aerophila</name>
    <dbReference type="NCBI Taxonomy" id="670291"/>
    <lineage>
        <taxon>Bacteria</taxon>
        <taxon>Pseudomonadati</taxon>
        <taxon>Pseudomonadota</taxon>
        <taxon>Alphaproteobacteria</taxon>
        <taxon>Hyphomicrobiales</taxon>
        <taxon>Methylobacteriaceae</taxon>
        <taxon>Microvirga</taxon>
    </lineage>
</organism>
<feature type="compositionally biased region" description="Basic and acidic residues" evidence="1">
    <location>
        <begin position="1"/>
        <end position="19"/>
    </location>
</feature>
<dbReference type="OrthoDB" id="7873635at2"/>
<reference evidence="2 3" key="1">
    <citation type="submission" date="2019-07" db="EMBL/GenBank/DDBJ databases">
        <title>Whole genome shotgun sequence of Microvirga aerophila NBRC 106136.</title>
        <authorList>
            <person name="Hosoyama A."/>
            <person name="Uohara A."/>
            <person name="Ohji S."/>
            <person name="Ichikawa N."/>
        </authorList>
    </citation>
    <scope>NUCLEOTIDE SEQUENCE [LARGE SCALE GENOMIC DNA]</scope>
    <source>
        <strain evidence="2 3">NBRC 106136</strain>
    </source>
</reference>
<evidence type="ECO:0000313" key="3">
    <source>
        <dbReference type="Proteomes" id="UP000321085"/>
    </source>
</evidence>
<dbReference type="EMBL" id="BJYU01000030">
    <property type="protein sequence ID" value="GEO14823.1"/>
    <property type="molecule type" value="Genomic_DNA"/>
</dbReference>
<accession>A0A512BS61</accession>
<proteinExistence type="predicted"/>
<name>A0A512BS61_9HYPH</name>
<keyword evidence="3" id="KW-1185">Reference proteome</keyword>
<dbReference type="Proteomes" id="UP000321085">
    <property type="component" value="Unassembled WGS sequence"/>
</dbReference>
<gene>
    <name evidence="2" type="ORF">MAE02_25190</name>
</gene>
<dbReference type="RefSeq" id="WP_114186992.1">
    <property type="nucleotide sequence ID" value="NZ_BJYU01000030.1"/>
</dbReference>